<evidence type="ECO:0000256" key="1">
    <source>
        <dbReference type="SAM" id="Phobius"/>
    </source>
</evidence>
<organism evidence="2 3">
    <name type="scientific">Candidatus Campbellbacteria bacterium RIFCSPHIGHO2_12_FULL_35_10</name>
    <dbReference type="NCBI Taxonomy" id="1797578"/>
    <lineage>
        <taxon>Bacteria</taxon>
        <taxon>Candidatus Campbelliibacteriota</taxon>
    </lineage>
</organism>
<reference evidence="2 3" key="1">
    <citation type="journal article" date="2016" name="Nat. Commun.">
        <title>Thousands of microbial genomes shed light on interconnected biogeochemical processes in an aquifer system.</title>
        <authorList>
            <person name="Anantharaman K."/>
            <person name="Brown C.T."/>
            <person name="Hug L.A."/>
            <person name="Sharon I."/>
            <person name="Castelle C.J."/>
            <person name="Probst A.J."/>
            <person name="Thomas B.C."/>
            <person name="Singh A."/>
            <person name="Wilkins M.J."/>
            <person name="Karaoz U."/>
            <person name="Brodie E.L."/>
            <person name="Williams K.H."/>
            <person name="Hubbard S.S."/>
            <person name="Banfield J.F."/>
        </authorList>
    </citation>
    <scope>NUCLEOTIDE SEQUENCE [LARGE SCALE GENOMIC DNA]</scope>
</reference>
<feature type="transmembrane region" description="Helical" evidence="1">
    <location>
        <begin position="68"/>
        <end position="86"/>
    </location>
</feature>
<dbReference type="EMBL" id="MFAA01000010">
    <property type="protein sequence ID" value="OGD69380.1"/>
    <property type="molecule type" value="Genomic_DNA"/>
</dbReference>
<evidence type="ECO:0008006" key="4">
    <source>
        <dbReference type="Google" id="ProtNLM"/>
    </source>
</evidence>
<evidence type="ECO:0000313" key="3">
    <source>
        <dbReference type="Proteomes" id="UP000185891"/>
    </source>
</evidence>
<accession>A0A1F5EPY3</accession>
<gene>
    <name evidence="2" type="ORF">A3E89_00275</name>
</gene>
<comment type="caution">
    <text evidence="2">The sequence shown here is derived from an EMBL/GenBank/DDBJ whole genome shotgun (WGS) entry which is preliminary data.</text>
</comment>
<protein>
    <recommendedName>
        <fullName evidence="4">VanZ-like domain-containing protein</fullName>
    </recommendedName>
</protein>
<keyword evidence="1" id="KW-0472">Membrane</keyword>
<evidence type="ECO:0000313" key="2">
    <source>
        <dbReference type="EMBL" id="OGD69380.1"/>
    </source>
</evidence>
<proteinExistence type="predicted"/>
<keyword evidence="1" id="KW-1133">Transmembrane helix</keyword>
<dbReference type="Pfam" id="PF09997">
    <property type="entry name" value="DUF2238"/>
    <property type="match status" value="1"/>
</dbReference>
<feature type="transmembrane region" description="Helical" evidence="1">
    <location>
        <begin position="33"/>
        <end position="56"/>
    </location>
</feature>
<name>A0A1F5EPY3_9BACT</name>
<dbReference type="AlphaFoldDB" id="A0A1F5EPY3"/>
<sequence length="135" mass="15767">MKRDIFIISFLLVLFIAALNELAVNYFFYWRIWWFDILMHFLGGLWVGLSALWLYVFSDYFKNPRRDAEFIFVLSVSSVAVVGIGWEVFEFLIESNYSSGYIEDTILDLIMDLIGALVAGTIVFKTNKKRIQNIL</sequence>
<keyword evidence="1" id="KW-0812">Transmembrane</keyword>
<feature type="transmembrane region" description="Helical" evidence="1">
    <location>
        <begin position="106"/>
        <end position="124"/>
    </location>
</feature>
<dbReference type="InterPro" id="IPR014509">
    <property type="entry name" value="YjdF-like"/>
</dbReference>
<dbReference type="Proteomes" id="UP000185891">
    <property type="component" value="Unassembled WGS sequence"/>
</dbReference>